<dbReference type="InterPro" id="IPR035917">
    <property type="entry name" value="YjbQ-like_sf"/>
</dbReference>
<dbReference type="PANTHER" id="PTHR30615:SF8">
    <property type="entry name" value="UPF0047 PROTEIN C4A8.02C"/>
    <property type="match status" value="1"/>
</dbReference>
<proteinExistence type="inferred from homology"/>
<organism evidence="2">
    <name type="scientific">candidate division WOR-3 bacterium</name>
    <dbReference type="NCBI Taxonomy" id="2052148"/>
    <lineage>
        <taxon>Bacteria</taxon>
        <taxon>Bacteria division WOR-3</taxon>
    </lineage>
</organism>
<dbReference type="InterPro" id="IPR001602">
    <property type="entry name" value="UPF0047_YjbQ-like"/>
</dbReference>
<accession>A0A7C2K1D8</accession>
<protein>
    <submittedName>
        <fullName evidence="2">YjbQ family protein</fullName>
    </submittedName>
</protein>
<sequence length="135" mass="15020">MISKTFEITVKSTRRKELIEITSQIERILKESGITNGILVLFIPHTTAGVTINEHADPSVKSDIEEQLTLLVPESKNYKHLEGNADAHIKSVLVGNSLTLLIENGRLLLGTWQGVFFAEFDGPRTRKVLVKILGE</sequence>
<name>A0A7C2K1D8_UNCW3</name>
<dbReference type="PROSITE" id="PS01314">
    <property type="entry name" value="UPF0047"/>
    <property type="match status" value="1"/>
</dbReference>
<dbReference type="AlphaFoldDB" id="A0A7C2K1D8"/>
<dbReference type="EMBL" id="DTDJ01000047">
    <property type="protein sequence ID" value="HGL18188.1"/>
    <property type="molecule type" value="Genomic_DNA"/>
</dbReference>
<evidence type="ECO:0000256" key="1">
    <source>
        <dbReference type="ARBA" id="ARBA00005534"/>
    </source>
</evidence>
<evidence type="ECO:0000313" key="3">
    <source>
        <dbReference type="EMBL" id="HGL18188.1"/>
    </source>
</evidence>
<comment type="caution">
    <text evidence="2">The sequence shown here is derived from an EMBL/GenBank/DDBJ whole genome shotgun (WGS) entry which is preliminary data.</text>
</comment>
<dbReference type="PIRSF" id="PIRSF004681">
    <property type="entry name" value="UCP004681"/>
    <property type="match status" value="1"/>
</dbReference>
<dbReference type="Gene3D" id="2.60.120.460">
    <property type="entry name" value="YjbQ-like"/>
    <property type="match status" value="1"/>
</dbReference>
<comment type="similarity">
    <text evidence="1">Belongs to the UPF0047 family.</text>
</comment>
<gene>
    <name evidence="2" type="ORF">ENQ77_03515</name>
    <name evidence="3" type="ORF">ENU66_07675</name>
</gene>
<dbReference type="Pfam" id="PF01894">
    <property type="entry name" value="YjbQ"/>
    <property type="match status" value="1"/>
</dbReference>
<dbReference type="EMBL" id="DSOL01000102">
    <property type="protein sequence ID" value="HEN27728.1"/>
    <property type="molecule type" value="Genomic_DNA"/>
</dbReference>
<reference evidence="2" key="1">
    <citation type="journal article" date="2020" name="mSystems">
        <title>Genome- and Community-Level Interaction Insights into Carbon Utilization and Element Cycling Functions of Hydrothermarchaeota in Hydrothermal Sediment.</title>
        <authorList>
            <person name="Zhou Z."/>
            <person name="Liu Y."/>
            <person name="Xu W."/>
            <person name="Pan J."/>
            <person name="Luo Z.H."/>
            <person name="Li M."/>
        </authorList>
    </citation>
    <scope>NUCLEOTIDE SEQUENCE [LARGE SCALE GENOMIC DNA]</scope>
    <source>
        <strain evidence="2">SpSt-34</strain>
        <strain evidence="3">SpSt-69</strain>
    </source>
</reference>
<dbReference type="SUPFAM" id="SSF111038">
    <property type="entry name" value="YjbQ-like"/>
    <property type="match status" value="1"/>
</dbReference>
<evidence type="ECO:0000313" key="2">
    <source>
        <dbReference type="EMBL" id="HEN27728.1"/>
    </source>
</evidence>
<dbReference type="PANTHER" id="PTHR30615">
    <property type="entry name" value="UNCHARACTERIZED PROTEIN YJBQ-RELATED"/>
    <property type="match status" value="1"/>
</dbReference>
<dbReference type="NCBIfam" id="TIGR00149">
    <property type="entry name" value="TIGR00149_YjbQ"/>
    <property type="match status" value="1"/>
</dbReference>